<keyword evidence="5" id="KW-1185">Reference proteome</keyword>
<keyword evidence="1" id="KW-0285">Flavoprotein</keyword>
<keyword evidence="3 4" id="KW-0560">Oxidoreductase</keyword>
<evidence type="ECO:0000256" key="2">
    <source>
        <dbReference type="ARBA" id="ARBA00022827"/>
    </source>
</evidence>
<protein>
    <submittedName>
        <fullName evidence="4">Flavin-containing monooxygenase</fullName>
        <ecNumber evidence="4">1.14.13.-</ecNumber>
    </submittedName>
</protein>
<dbReference type="InterPro" id="IPR036188">
    <property type="entry name" value="FAD/NAD-bd_sf"/>
</dbReference>
<evidence type="ECO:0000313" key="4">
    <source>
        <dbReference type="EMBL" id="MEX1666366.1"/>
    </source>
</evidence>
<organism evidence="4 5">
    <name type="scientific">Zhongshania arctica</name>
    <dbReference type="NCBI Taxonomy" id="3238302"/>
    <lineage>
        <taxon>Bacteria</taxon>
        <taxon>Pseudomonadati</taxon>
        <taxon>Pseudomonadota</taxon>
        <taxon>Gammaproteobacteria</taxon>
        <taxon>Cellvibrionales</taxon>
        <taxon>Spongiibacteraceae</taxon>
        <taxon>Zhongshania</taxon>
    </lineage>
</organism>
<dbReference type="GO" id="GO:0004497">
    <property type="term" value="F:monooxygenase activity"/>
    <property type="evidence" value="ECO:0007669"/>
    <property type="project" value="UniProtKB-KW"/>
</dbReference>
<dbReference type="Proteomes" id="UP001557484">
    <property type="component" value="Unassembled WGS sequence"/>
</dbReference>
<gene>
    <name evidence="4" type="ORF">AB4875_12810</name>
</gene>
<keyword evidence="2" id="KW-0274">FAD</keyword>
<name>A0ABV3TXL2_9GAMM</name>
<dbReference type="PRINTS" id="PR00469">
    <property type="entry name" value="PNDRDTASEII"/>
</dbReference>
<dbReference type="SUPFAM" id="SSF51905">
    <property type="entry name" value="FAD/NAD(P)-binding domain"/>
    <property type="match status" value="2"/>
</dbReference>
<dbReference type="EMBL" id="JBFRYB010000001">
    <property type="protein sequence ID" value="MEX1666366.1"/>
    <property type="molecule type" value="Genomic_DNA"/>
</dbReference>
<dbReference type="InterPro" id="IPR051209">
    <property type="entry name" value="FAD-bind_Monooxygenase_sf"/>
</dbReference>
<dbReference type="EC" id="1.14.13.-" evidence="4"/>
<proteinExistence type="predicted"/>
<evidence type="ECO:0000256" key="1">
    <source>
        <dbReference type="ARBA" id="ARBA00022630"/>
    </source>
</evidence>
<sequence>MKEQQAKVIIVGSGFAGLGMAIRLKKAGWHDFIVLERADDVGGAWRENSYPACACDVESLLYSFSFEPKHDWSRKFAPSSEIHEYLRHCARKYDIYSHIEFSRSLASAEFDEHSGRWKLRDSDGRRYNSQFLISALGPLSNPIIPPFDGLGEFEGPAFHSAQWDHSVDFKDKHVAIVGSGASTIQFLPKVAEQAKSVTLFQRTAPWVMPKMDRPFSAREKAVFKWVPGAQKLWRGLIYWRAELFLNALLNTDSWMHRYGEREIKKYIAAVIPDPELRKKVTPKFSLGCKRTLLSTDYYPALNRDNVSVVDSGVKSIYANGLIDANGKKSQADVILFGTGFRVDDPLSGVTVKGLGGRDLGEEWRGNAFTSYYGTAISGYPNMLVLAGPNTGIGHTSLVYMIEQQIGYAINYLKKADSIDNGFLDVRQEAQQNFHDTLQAKFPGTVWAAGCESWYLTDGQKNFSIWPSFTFNYARQMRRLRMGDYQLRSAGEITGNEILAQ</sequence>
<dbReference type="PANTHER" id="PTHR42877">
    <property type="entry name" value="L-ORNITHINE N(5)-MONOOXYGENASE-RELATED"/>
    <property type="match status" value="1"/>
</dbReference>
<dbReference type="Pfam" id="PF00743">
    <property type="entry name" value="FMO-like"/>
    <property type="match status" value="1"/>
</dbReference>
<dbReference type="PANTHER" id="PTHR42877:SF4">
    <property type="entry name" value="FAD_NAD(P)-BINDING DOMAIN-CONTAINING PROTEIN-RELATED"/>
    <property type="match status" value="1"/>
</dbReference>
<comment type="caution">
    <text evidence="4">The sequence shown here is derived from an EMBL/GenBank/DDBJ whole genome shotgun (WGS) entry which is preliminary data.</text>
</comment>
<dbReference type="RefSeq" id="WP_368376446.1">
    <property type="nucleotide sequence ID" value="NZ_JBFRYB010000001.1"/>
</dbReference>
<keyword evidence="4" id="KW-0503">Monooxygenase</keyword>
<evidence type="ECO:0000256" key="3">
    <source>
        <dbReference type="ARBA" id="ARBA00023002"/>
    </source>
</evidence>
<dbReference type="InterPro" id="IPR020946">
    <property type="entry name" value="Flavin_mOase-like"/>
</dbReference>
<evidence type="ECO:0000313" key="5">
    <source>
        <dbReference type="Proteomes" id="UP001557484"/>
    </source>
</evidence>
<dbReference type="Gene3D" id="3.50.50.60">
    <property type="entry name" value="FAD/NAD(P)-binding domain"/>
    <property type="match status" value="3"/>
</dbReference>
<reference evidence="4 5" key="1">
    <citation type="journal article" date="2011" name="Int. J. Syst. Evol. Microbiol.">
        <title>Zhongshania antarctica gen. nov., sp. nov. and Zhongshania guokunii sp. nov., gammaproteobacteria respectively isolated from coastal attached (fast) ice and surface seawater of the Antarctic.</title>
        <authorList>
            <person name="Li H.J."/>
            <person name="Zhang X.Y."/>
            <person name="Chen C.X."/>
            <person name="Zhang Y.J."/>
            <person name="Gao Z.M."/>
            <person name="Yu Y."/>
            <person name="Chen X.L."/>
            <person name="Chen B."/>
            <person name="Zhang Y.Z."/>
        </authorList>
    </citation>
    <scope>NUCLEOTIDE SEQUENCE [LARGE SCALE GENOMIC DNA]</scope>
    <source>
        <strain evidence="4 5">R06B22</strain>
    </source>
</reference>
<accession>A0ABV3TXL2</accession>